<name>A0A6B9F6H7_9EURY</name>
<evidence type="ECO:0000256" key="1">
    <source>
        <dbReference type="SAM" id="MobiDB-lite"/>
    </source>
</evidence>
<evidence type="ECO:0000313" key="3">
    <source>
        <dbReference type="Proteomes" id="UP000428325"/>
    </source>
</evidence>
<dbReference type="GeneID" id="99245498"/>
<feature type="compositionally biased region" description="Basic and acidic residues" evidence="1">
    <location>
        <begin position="14"/>
        <end position="24"/>
    </location>
</feature>
<keyword evidence="3" id="KW-1185">Reference proteome</keyword>
<feature type="compositionally biased region" description="Acidic residues" evidence="1">
    <location>
        <begin position="1"/>
        <end position="13"/>
    </location>
</feature>
<sequence length="190" mass="21058">MTDRDDDADADTSDADRPEDDQKTNVDVSDAGTVEPKDPTWEKPSVDDIPEFETGGRGRSYEMQSDVTAGKPNDARTPDSTRLGGTDTEAYISALELCARLPDELRLPEQAADIVPTAFEAELEQEIQAFAATEFDNPTPHVETLCFVEADGDIWLKLRLGAPLETFDQLADRTVELREYALEELDSFLE</sequence>
<feature type="compositionally biased region" description="Basic and acidic residues" evidence="1">
    <location>
        <begin position="35"/>
        <end position="46"/>
    </location>
</feature>
<dbReference type="KEGG" id="hra:EI982_03730"/>
<dbReference type="RefSeq" id="WP_157688188.1">
    <property type="nucleotide sequence ID" value="NZ_CP034345.1"/>
</dbReference>
<dbReference type="AlphaFoldDB" id="A0A6B9F6H7"/>
<proteinExistence type="predicted"/>
<dbReference type="EMBL" id="CP034345">
    <property type="protein sequence ID" value="QGX93951.1"/>
    <property type="molecule type" value="Genomic_DNA"/>
</dbReference>
<reference evidence="2 3" key="1">
    <citation type="submission" date="2018-12" db="EMBL/GenBank/DDBJ databases">
        <title>Complete genome sequence of Haloplanus rallus MBLA0036.</title>
        <authorList>
            <person name="Nam Y.-d."/>
            <person name="Kang J."/>
            <person name="Chung W.-H."/>
            <person name="Park Y.S."/>
        </authorList>
    </citation>
    <scope>NUCLEOTIDE SEQUENCE [LARGE SCALE GENOMIC DNA]</scope>
    <source>
        <strain evidence="2 3">MBLA0036</strain>
    </source>
</reference>
<dbReference type="OrthoDB" id="350330at2157"/>
<organism evidence="2 3">
    <name type="scientific">Haloplanus rallus</name>
    <dbReference type="NCBI Taxonomy" id="1816183"/>
    <lineage>
        <taxon>Archaea</taxon>
        <taxon>Methanobacteriati</taxon>
        <taxon>Methanobacteriota</taxon>
        <taxon>Stenosarchaea group</taxon>
        <taxon>Halobacteria</taxon>
        <taxon>Halobacteriales</taxon>
        <taxon>Haloferacaceae</taxon>
        <taxon>Haloplanus</taxon>
    </lineage>
</organism>
<dbReference type="Proteomes" id="UP000428325">
    <property type="component" value="Chromosome"/>
</dbReference>
<protein>
    <submittedName>
        <fullName evidence="2">Uncharacterized protein</fullName>
    </submittedName>
</protein>
<feature type="region of interest" description="Disordered" evidence="1">
    <location>
        <begin position="1"/>
        <end position="85"/>
    </location>
</feature>
<accession>A0A6B9F6H7</accession>
<evidence type="ECO:0000313" key="2">
    <source>
        <dbReference type="EMBL" id="QGX93951.1"/>
    </source>
</evidence>
<gene>
    <name evidence="2" type="ORF">EI982_03730</name>
</gene>